<comment type="similarity">
    <text evidence="6">Belongs to the bacterial secretin family.</text>
</comment>
<keyword evidence="4" id="KW-0472">Membrane</keyword>
<dbReference type="InterPro" id="IPR004845">
    <property type="entry name" value="T2SS_GspD_CS"/>
</dbReference>
<evidence type="ECO:0000313" key="14">
    <source>
        <dbReference type="Proteomes" id="UP000484547"/>
    </source>
</evidence>
<organism evidence="11 14">
    <name type="scientific">Phascolarctobacterium faecium</name>
    <dbReference type="NCBI Taxonomy" id="33025"/>
    <lineage>
        <taxon>Bacteria</taxon>
        <taxon>Bacillati</taxon>
        <taxon>Bacillota</taxon>
        <taxon>Negativicutes</taxon>
        <taxon>Acidaminococcales</taxon>
        <taxon>Acidaminococcaceae</taxon>
        <taxon>Phascolarctobacterium</taxon>
    </lineage>
</organism>
<dbReference type="PANTHER" id="PTHR30332:SF24">
    <property type="entry name" value="SECRETIN GSPD-RELATED"/>
    <property type="match status" value="1"/>
</dbReference>
<dbReference type="InterPro" id="IPR050810">
    <property type="entry name" value="Bact_Secretion_Sys_Channel"/>
</dbReference>
<dbReference type="Proteomes" id="UP000484547">
    <property type="component" value="Unassembled WGS sequence"/>
</dbReference>
<dbReference type="InterPro" id="IPR005644">
    <property type="entry name" value="NolW-like"/>
</dbReference>
<keyword evidence="13" id="KW-1185">Reference proteome</keyword>
<evidence type="ECO:0000313" key="13">
    <source>
        <dbReference type="Proteomes" id="UP000443070"/>
    </source>
</evidence>
<dbReference type="OrthoDB" id="9779724at2"/>
<proteinExistence type="inferred from homology"/>
<evidence type="ECO:0000256" key="1">
    <source>
        <dbReference type="ARBA" id="ARBA00004370"/>
    </source>
</evidence>
<dbReference type="AlphaFoldDB" id="A0A7X3BV30"/>
<comment type="caution">
    <text evidence="11">The sequence shown here is derived from an EMBL/GenBank/DDBJ whole genome shotgun (WGS) entry which is preliminary data.</text>
</comment>
<dbReference type="InterPro" id="IPR011662">
    <property type="entry name" value="Secretin/TonB_short_N"/>
</dbReference>
<dbReference type="SMART" id="SM00965">
    <property type="entry name" value="STN"/>
    <property type="match status" value="1"/>
</dbReference>
<protein>
    <submittedName>
        <fullName evidence="11">Type II and III secretion system protein</fullName>
    </submittedName>
</protein>
<evidence type="ECO:0000256" key="5">
    <source>
        <dbReference type="ARBA" id="ARBA00023237"/>
    </source>
</evidence>
<evidence type="ECO:0000256" key="4">
    <source>
        <dbReference type="ARBA" id="ARBA00023136"/>
    </source>
</evidence>
<keyword evidence="2 7" id="KW-0813">Transport</keyword>
<evidence type="ECO:0000256" key="3">
    <source>
        <dbReference type="ARBA" id="ARBA00022729"/>
    </source>
</evidence>
<keyword evidence="3 9" id="KW-0732">Signal</keyword>
<comment type="subcellular location">
    <subcellularLocation>
        <location evidence="7">Cell outer membrane</location>
    </subcellularLocation>
    <subcellularLocation>
        <location evidence="1">Membrane</location>
    </subcellularLocation>
</comment>
<dbReference type="GO" id="GO:0009279">
    <property type="term" value="C:cell outer membrane"/>
    <property type="evidence" value="ECO:0007669"/>
    <property type="project" value="UniProtKB-SubCell"/>
</dbReference>
<dbReference type="Pfam" id="PF03958">
    <property type="entry name" value="Secretin_N"/>
    <property type="match status" value="1"/>
</dbReference>
<evidence type="ECO:0000313" key="11">
    <source>
        <dbReference type="EMBL" id="MTT75151.1"/>
    </source>
</evidence>
<feature type="region of interest" description="Disordered" evidence="8">
    <location>
        <begin position="453"/>
        <end position="481"/>
    </location>
</feature>
<feature type="compositionally biased region" description="Basic and acidic residues" evidence="8">
    <location>
        <begin position="453"/>
        <end position="462"/>
    </location>
</feature>
<dbReference type="RefSeq" id="WP_155163599.1">
    <property type="nucleotide sequence ID" value="NZ_DAWALV010000006.1"/>
</dbReference>
<dbReference type="GO" id="GO:0015627">
    <property type="term" value="C:type II protein secretion system complex"/>
    <property type="evidence" value="ECO:0007669"/>
    <property type="project" value="TreeGrafter"/>
</dbReference>
<dbReference type="GO" id="GO:0009306">
    <property type="term" value="P:protein secretion"/>
    <property type="evidence" value="ECO:0007669"/>
    <property type="project" value="InterPro"/>
</dbReference>
<evidence type="ECO:0000256" key="8">
    <source>
        <dbReference type="SAM" id="MobiDB-lite"/>
    </source>
</evidence>
<dbReference type="PRINTS" id="PR00811">
    <property type="entry name" value="BCTERIALGSPD"/>
</dbReference>
<feature type="signal peptide" evidence="9">
    <location>
        <begin position="1"/>
        <end position="27"/>
    </location>
</feature>
<accession>A0A7X3BV30</accession>
<dbReference type="InterPro" id="IPR038591">
    <property type="entry name" value="NolW-like_sf"/>
</dbReference>
<evidence type="ECO:0000256" key="2">
    <source>
        <dbReference type="ARBA" id="ARBA00022448"/>
    </source>
</evidence>
<dbReference type="InterPro" id="IPR001775">
    <property type="entry name" value="GspD/PilQ"/>
</dbReference>
<evidence type="ECO:0000256" key="9">
    <source>
        <dbReference type="SAM" id="SignalP"/>
    </source>
</evidence>
<feature type="chain" id="PRO_5030913340" evidence="9">
    <location>
        <begin position="28"/>
        <end position="481"/>
    </location>
</feature>
<reference evidence="13 14" key="1">
    <citation type="journal article" date="2019" name="Nat. Med.">
        <title>A library of human gut bacterial isolates paired with longitudinal multiomics data enables mechanistic microbiome research.</title>
        <authorList>
            <person name="Poyet M."/>
            <person name="Groussin M."/>
            <person name="Gibbons S.M."/>
            <person name="Avila-Pacheco J."/>
            <person name="Jiang X."/>
            <person name="Kearney S.M."/>
            <person name="Perrotta A.R."/>
            <person name="Berdy B."/>
            <person name="Zhao S."/>
            <person name="Lieberman T.D."/>
            <person name="Swanson P.K."/>
            <person name="Smith M."/>
            <person name="Roesemann S."/>
            <person name="Alexander J.E."/>
            <person name="Rich S.A."/>
            <person name="Livny J."/>
            <person name="Vlamakis H."/>
            <person name="Clish C."/>
            <person name="Bullock K."/>
            <person name="Deik A."/>
            <person name="Scott J."/>
            <person name="Pierce K.A."/>
            <person name="Xavier R.J."/>
            <person name="Alm E.J."/>
        </authorList>
    </citation>
    <scope>NUCLEOTIDE SEQUENCE [LARGE SCALE GENOMIC DNA]</scope>
    <source>
        <strain evidence="11 14">BIOML-A13</strain>
        <strain evidence="12 13">BIOML-A3</strain>
    </source>
</reference>
<evidence type="ECO:0000259" key="10">
    <source>
        <dbReference type="SMART" id="SM00965"/>
    </source>
</evidence>
<name>A0A7X3BV30_9FIRM</name>
<dbReference type="EMBL" id="WNBW01000001">
    <property type="protein sequence ID" value="MTU03282.1"/>
    <property type="molecule type" value="Genomic_DNA"/>
</dbReference>
<dbReference type="InterPro" id="IPR004846">
    <property type="entry name" value="T2SS/T3SS_dom"/>
</dbReference>
<evidence type="ECO:0000313" key="12">
    <source>
        <dbReference type="EMBL" id="MTU03282.1"/>
    </source>
</evidence>
<dbReference type="PANTHER" id="PTHR30332">
    <property type="entry name" value="PROBABLE GENERAL SECRETION PATHWAY PROTEIN D"/>
    <property type="match status" value="1"/>
</dbReference>
<keyword evidence="5" id="KW-0998">Cell outer membrane</keyword>
<feature type="compositionally biased region" description="Basic and acidic residues" evidence="8">
    <location>
        <begin position="469"/>
        <end position="481"/>
    </location>
</feature>
<dbReference type="PROSITE" id="PS00875">
    <property type="entry name" value="T2SP_D"/>
    <property type="match status" value="1"/>
</dbReference>
<feature type="domain" description="Secretin/TonB short N-terminal" evidence="10">
    <location>
        <begin position="53"/>
        <end position="101"/>
    </location>
</feature>
<dbReference type="Pfam" id="PF00263">
    <property type="entry name" value="Secretin"/>
    <property type="match status" value="1"/>
</dbReference>
<evidence type="ECO:0000256" key="7">
    <source>
        <dbReference type="RuleBase" id="RU004004"/>
    </source>
</evidence>
<dbReference type="Proteomes" id="UP000443070">
    <property type="component" value="Unassembled WGS sequence"/>
</dbReference>
<dbReference type="Gene3D" id="3.30.1370.120">
    <property type="match status" value="1"/>
</dbReference>
<dbReference type="EMBL" id="WNBM01000001">
    <property type="protein sequence ID" value="MTT75151.1"/>
    <property type="molecule type" value="Genomic_DNA"/>
</dbReference>
<dbReference type="Gene3D" id="3.30.1370.130">
    <property type="match status" value="1"/>
</dbReference>
<sequence>MHSWKKSLRSTTLAALLAFSSTTVALAAPNVTLNVHDGEVRDVLTAISALSDASIVTDESVKGKITIALDNVPFNTAIKLITSAKGLAYRMVDGVILVSTQENLNKFNGSVNVFKLNYAKAEDVKNALNDILESEKKISIDPITNSILFSGSSTDEERVRSAIKAMDVATKQITLEAKIISINKEDSKNLGINWNWDKIPQNSEDNNNSSNNDDDEDFGGVVHFGASYEFRFNATLNALFANGKAKILATPRIITVPGKEASIFIGDHIPVLTEKIENGITVNTTEYVDAGIKLTYTPLVSEDDMITSAVHTEVSTPTLVSEIKNYKITSRTADTYVRMRNGETLIIGGLINEEEQKNIQKIPFLSNIPILGELFKNRSTTKNKTEVMMILTPHITEAGASPAIYDTQSLENEFKDFDDNRFLKDIKKSERSQAEAKIKAQQKELAKEMKELQKEFGDDKAKAPQSGSMRDRVNQILNEDK</sequence>
<gene>
    <name evidence="11" type="ORF">GMD11_02555</name>
    <name evidence="12" type="ORF">GMD18_02550</name>
</gene>
<evidence type="ECO:0000256" key="6">
    <source>
        <dbReference type="RuleBase" id="RU004003"/>
    </source>
</evidence>